<dbReference type="PANTHER" id="PTHR20531">
    <property type="entry name" value="N-ALPHA-ACETYLTRANSFERASE 40"/>
    <property type="match status" value="1"/>
</dbReference>
<evidence type="ECO:0000256" key="10">
    <source>
        <dbReference type="ARBA" id="ARBA00047821"/>
    </source>
</evidence>
<dbReference type="GO" id="GO:0010485">
    <property type="term" value="F:histone H4 acetyltransferase activity"/>
    <property type="evidence" value="ECO:0007669"/>
    <property type="project" value="InterPro"/>
</dbReference>
<dbReference type="InterPro" id="IPR016181">
    <property type="entry name" value="Acyl_CoA_acyltransferase"/>
</dbReference>
<proteinExistence type="inferred from homology"/>
<dbReference type="EC" id="2.3.1.257" evidence="4"/>
<evidence type="ECO:0000313" key="15">
    <source>
        <dbReference type="Proteomes" id="UP001205105"/>
    </source>
</evidence>
<evidence type="ECO:0000256" key="11">
    <source>
        <dbReference type="ARBA" id="ARBA00049524"/>
    </source>
</evidence>
<sequence length="318" mass="33128">MAKKSSKGKDKKLARKAENERAAAVAAAVKVLNEGSASGDLLAAHYPAFTRFDRNGLTAALRFYAAKELPHALLDWALGLTRDHMAALYDACPGWGWSDAKKRAELADPAARYLVVFEQQQAQQQQQQQQQQQADAGGASVPAAAEGEAAAAAPLTAAAGAAAVEAPAAASALDEQRENSAVAGNTSGTQAAPGSSNASGSGGGDSCLPGRPVAFLHFRFEVEEGEAVLYCYEIQVAAAAQGKGLGRFLMQLLELVGRRSGVARLMLTVFHANTAALALYKRLGYVLDNDSPGAVDPSGDHKYEILTKRLPAPAAAKA</sequence>
<evidence type="ECO:0000256" key="6">
    <source>
        <dbReference type="ARBA" id="ARBA00022490"/>
    </source>
</evidence>
<dbReference type="InterPro" id="IPR039949">
    <property type="entry name" value="NAA40"/>
</dbReference>
<dbReference type="EMBL" id="JADXDR010000125">
    <property type="protein sequence ID" value="KAI7838467.1"/>
    <property type="molecule type" value="Genomic_DNA"/>
</dbReference>
<comment type="similarity">
    <text evidence="3">Belongs to the acetyltransferase family. NAA40 subfamily.</text>
</comment>
<evidence type="ECO:0000256" key="12">
    <source>
        <dbReference type="SAM" id="MobiDB-lite"/>
    </source>
</evidence>
<dbReference type="PANTHER" id="PTHR20531:SF1">
    <property type="entry name" value="N-ALPHA-ACETYLTRANSFERASE 40"/>
    <property type="match status" value="1"/>
</dbReference>
<evidence type="ECO:0000256" key="9">
    <source>
        <dbReference type="ARBA" id="ARBA00023315"/>
    </source>
</evidence>
<comment type="subcellular location">
    <subcellularLocation>
        <location evidence="2">Cytoplasm</location>
    </subcellularLocation>
    <subcellularLocation>
        <location evidence="1">Nucleus</location>
    </subcellularLocation>
</comment>
<dbReference type="AlphaFoldDB" id="A0AAD5DIT2"/>
<evidence type="ECO:0000259" key="13">
    <source>
        <dbReference type="PROSITE" id="PS51186"/>
    </source>
</evidence>
<evidence type="ECO:0000256" key="8">
    <source>
        <dbReference type="ARBA" id="ARBA00023242"/>
    </source>
</evidence>
<evidence type="ECO:0000256" key="1">
    <source>
        <dbReference type="ARBA" id="ARBA00004123"/>
    </source>
</evidence>
<evidence type="ECO:0000256" key="4">
    <source>
        <dbReference type="ARBA" id="ARBA00012950"/>
    </source>
</evidence>
<evidence type="ECO:0000256" key="7">
    <source>
        <dbReference type="ARBA" id="ARBA00022679"/>
    </source>
</evidence>
<dbReference type="Gene3D" id="3.40.630.30">
    <property type="match status" value="1"/>
</dbReference>
<dbReference type="GO" id="GO:0005737">
    <property type="term" value="C:cytoplasm"/>
    <property type="evidence" value="ECO:0007669"/>
    <property type="project" value="UniProtKB-SubCell"/>
</dbReference>
<dbReference type="SUPFAM" id="SSF55729">
    <property type="entry name" value="Acyl-CoA N-acyltransferases (Nat)"/>
    <property type="match status" value="1"/>
</dbReference>
<dbReference type="GO" id="GO:1990189">
    <property type="term" value="F:protein N-terminal-serine acetyltransferase activity"/>
    <property type="evidence" value="ECO:0007669"/>
    <property type="project" value="UniProtKB-EC"/>
</dbReference>
<evidence type="ECO:0000256" key="2">
    <source>
        <dbReference type="ARBA" id="ARBA00004496"/>
    </source>
</evidence>
<organism evidence="14 15">
    <name type="scientific">Chlorella ohadii</name>
    <dbReference type="NCBI Taxonomy" id="2649997"/>
    <lineage>
        <taxon>Eukaryota</taxon>
        <taxon>Viridiplantae</taxon>
        <taxon>Chlorophyta</taxon>
        <taxon>core chlorophytes</taxon>
        <taxon>Trebouxiophyceae</taxon>
        <taxon>Chlorellales</taxon>
        <taxon>Chlorellaceae</taxon>
        <taxon>Chlorella clade</taxon>
        <taxon>Chlorella</taxon>
    </lineage>
</organism>
<comment type="catalytic activity">
    <reaction evidence="11">
        <text>N-terminal L-seryl-[histone H4] + acetyl-CoA = N-terminal N(alpha)-acetyl-L-seryl-[histone H4] + CoA + H(+)</text>
        <dbReference type="Rhea" id="RHEA:50596"/>
        <dbReference type="Rhea" id="RHEA-COMP:12740"/>
        <dbReference type="Rhea" id="RHEA-COMP:12743"/>
        <dbReference type="ChEBI" id="CHEBI:15378"/>
        <dbReference type="ChEBI" id="CHEBI:57287"/>
        <dbReference type="ChEBI" id="CHEBI:57288"/>
        <dbReference type="ChEBI" id="CHEBI:64738"/>
        <dbReference type="ChEBI" id="CHEBI:83690"/>
        <dbReference type="EC" id="2.3.1.257"/>
    </reaction>
</comment>
<dbReference type="CDD" id="cd04301">
    <property type="entry name" value="NAT_SF"/>
    <property type="match status" value="1"/>
</dbReference>
<name>A0AAD5DIT2_9CHLO</name>
<evidence type="ECO:0000256" key="5">
    <source>
        <dbReference type="ARBA" id="ARBA00015043"/>
    </source>
</evidence>
<evidence type="ECO:0000313" key="14">
    <source>
        <dbReference type="EMBL" id="KAI7838467.1"/>
    </source>
</evidence>
<dbReference type="InterPro" id="IPR000182">
    <property type="entry name" value="GNAT_dom"/>
</dbReference>
<dbReference type="GO" id="GO:0005634">
    <property type="term" value="C:nucleus"/>
    <property type="evidence" value="ECO:0007669"/>
    <property type="project" value="UniProtKB-SubCell"/>
</dbReference>
<accession>A0AAD5DIT2</accession>
<keyword evidence="15" id="KW-1185">Reference proteome</keyword>
<protein>
    <recommendedName>
        <fullName evidence="5">N-alpha-acetyltransferase 40</fullName>
        <ecNumber evidence="4">2.3.1.257</ecNumber>
    </recommendedName>
</protein>
<dbReference type="PROSITE" id="PS51186">
    <property type="entry name" value="GNAT"/>
    <property type="match status" value="1"/>
</dbReference>
<dbReference type="Pfam" id="PF00583">
    <property type="entry name" value="Acetyltransf_1"/>
    <property type="match status" value="1"/>
</dbReference>
<dbReference type="GO" id="GO:0043998">
    <property type="term" value="F:histone H2A acetyltransferase activity"/>
    <property type="evidence" value="ECO:0007669"/>
    <property type="project" value="InterPro"/>
</dbReference>
<keyword evidence="8" id="KW-0539">Nucleus</keyword>
<keyword evidence="9" id="KW-0012">Acyltransferase</keyword>
<dbReference type="Proteomes" id="UP001205105">
    <property type="component" value="Unassembled WGS sequence"/>
</dbReference>
<feature type="domain" description="N-acetyltransferase" evidence="13">
    <location>
        <begin position="163"/>
        <end position="309"/>
    </location>
</feature>
<keyword evidence="6" id="KW-0963">Cytoplasm</keyword>
<feature type="region of interest" description="Disordered" evidence="12">
    <location>
        <begin position="173"/>
        <end position="204"/>
    </location>
</feature>
<feature type="compositionally biased region" description="Polar residues" evidence="12">
    <location>
        <begin position="182"/>
        <end position="193"/>
    </location>
</feature>
<gene>
    <name evidence="14" type="ORF">COHA_007730</name>
</gene>
<keyword evidence="7" id="KW-0808">Transferase</keyword>
<comment type="caution">
    <text evidence="14">The sequence shown here is derived from an EMBL/GenBank/DDBJ whole genome shotgun (WGS) entry which is preliminary data.</text>
</comment>
<evidence type="ECO:0000256" key="3">
    <source>
        <dbReference type="ARBA" id="ARBA00008870"/>
    </source>
</evidence>
<feature type="region of interest" description="Disordered" evidence="12">
    <location>
        <begin position="126"/>
        <end position="145"/>
    </location>
</feature>
<comment type="catalytic activity">
    <reaction evidence="10">
        <text>N-terminal L-seryl-[histone H2A] + acetyl-CoA = N-terminal N(alpha)-acetyl-L-seryl-[histone H2A] + CoA + H(+)</text>
        <dbReference type="Rhea" id="RHEA:50600"/>
        <dbReference type="Rhea" id="RHEA-COMP:12742"/>
        <dbReference type="Rhea" id="RHEA-COMP:12744"/>
        <dbReference type="ChEBI" id="CHEBI:15378"/>
        <dbReference type="ChEBI" id="CHEBI:57287"/>
        <dbReference type="ChEBI" id="CHEBI:57288"/>
        <dbReference type="ChEBI" id="CHEBI:64738"/>
        <dbReference type="ChEBI" id="CHEBI:83690"/>
        <dbReference type="EC" id="2.3.1.257"/>
    </reaction>
</comment>
<reference evidence="14" key="1">
    <citation type="submission" date="2020-11" db="EMBL/GenBank/DDBJ databases">
        <title>Chlorella ohadii genome sequencing and assembly.</title>
        <authorList>
            <person name="Murik O."/>
            <person name="Treves H."/>
            <person name="Kedem I."/>
            <person name="Shotland Y."/>
            <person name="Kaplan A."/>
        </authorList>
    </citation>
    <scope>NUCLEOTIDE SEQUENCE</scope>
    <source>
        <strain evidence="14">1</strain>
    </source>
</reference>